<dbReference type="InterPro" id="IPR042298">
    <property type="entry name" value="P-CP_red_C"/>
</dbReference>
<organism evidence="1 2">
    <name type="scientific">Microcystis aeruginosa NIES-298</name>
    <dbReference type="NCBI Taxonomy" id="449468"/>
    <lineage>
        <taxon>Bacteria</taxon>
        <taxon>Bacillati</taxon>
        <taxon>Cyanobacteriota</taxon>
        <taxon>Cyanophyceae</taxon>
        <taxon>Oscillatoriophycideae</taxon>
        <taxon>Chroococcales</taxon>
        <taxon>Microcystaceae</taxon>
        <taxon>Microcystis</taxon>
    </lineage>
</organism>
<proteinExistence type="predicted"/>
<dbReference type="Gene3D" id="1.10.8.550">
    <property type="entry name" value="Proto-chlorophyllide reductase 57 kD subunit B"/>
    <property type="match status" value="1"/>
</dbReference>
<accession>A0A2H6BY68</accession>
<reference evidence="2" key="1">
    <citation type="submission" date="2017-12" db="EMBL/GenBank/DDBJ databases">
        <title>Improved Draft Genome Sequence of Microcystis aeruginosa NIES-298, a Microcystin-Producing Cyanobacterium from Lake Kasumigaura, Japan.</title>
        <authorList>
            <person name="Yamaguchi H."/>
            <person name="Suzuki S."/>
            <person name="Kawachi M."/>
        </authorList>
    </citation>
    <scope>NUCLEOTIDE SEQUENCE [LARGE SCALE GENOMIC DNA]</scope>
    <source>
        <strain evidence="2">NIES-298</strain>
    </source>
</reference>
<dbReference type="EMBL" id="BEYQ01000017">
    <property type="protein sequence ID" value="GBD55133.1"/>
    <property type="molecule type" value="Genomic_DNA"/>
</dbReference>
<dbReference type="GO" id="GO:0016491">
    <property type="term" value="F:oxidoreductase activity"/>
    <property type="evidence" value="ECO:0007669"/>
    <property type="project" value="InterPro"/>
</dbReference>
<sequence>MEALDFSDQLQWTAEAKAKLKNIPYFVRFQARQRISEILKIHFFEQLN</sequence>
<comment type="caution">
    <text evidence="1">The sequence shown here is derived from an EMBL/GenBank/DDBJ whole genome shotgun (WGS) entry which is preliminary data.</text>
</comment>
<evidence type="ECO:0000313" key="2">
    <source>
        <dbReference type="Proteomes" id="UP000236321"/>
    </source>
</evidence>
<dbReference type="Proteomes" id="UP000236321">
    <property type="component" value="Unassembled WGS sequence"/>
</dbReference>
<dbReference type="AlphaFoldDB" id="A0A2H6BY68"/>
<dbReference type="GO" id="GO:0015995">
    <property type="term" value="P:chlorophyll biosynthetic process"/>
    <property type="evidence" value="ECO:0007669"/>
    <property type="project" value="InterPro"/>
</dbReference>
<name>A0A2H6BY68_MICAE</name>
<gene>
    <name evidence="1" type="ORF">BGM30_42260</name>
</gene>
<dbReference type="GO" id="GO:0015979">
    <property type="term" value="P:photosynthesis"/>
    <property type="evidence" value="ECO:0007669"/>
    <property type="project" value="InterPro"/>
</dbReference>
<protein>
    <submittedName>
        <fullName evidence="1">Uncharacterized protein</fullName>
    </submittedName>
</protein>
<evidence type="ECO:0000313" key="1">
    <source>
        <dbReference type="EMBL" id="GBD55133.1"/>
    </source>
</evidence>
<dbReference type="Pfam" id="PF08369">
    <property type="entry name" value="PCP_red"/>
    <property type="match status" value="1"/>
</dbReference>
<dbReference type="InterPro" id="IPR013580">
    <property type="entry name" value="LI-POR_suB-like_C"/>
</dbReference>